<sequence>MTLPTDRQAGDPTEIEITPQMIKAGVEVFLIASLASEPLDAAQEVVEDVFRAMLKAATVSQSSAAQPS</sequence>
<keyword evidence="2" id="KW-1185">Reference proteome</keyword>
<protein>
    <submittedName>
        <fullName evidence="1">Uncharacterized protein</fullName>
    </submittedName>
</protein>
<gene>
    <name evidence="1" type="ORF">ACFMB1_14725</name>
</gene>
<dbReference type="EMBL" id="JBHPON010000002">
    <property type="protein sequence ID" value="MFC6036810.1"/>
    <property type="molecule type" value="Genomic_DNA"/>
</dbReference>
<dbReference type="Proteomes" id="UP001596116">
    <property type="component" value="Unassembled WGS sequence"/>
</dbReference>
<reference evidence="1 2" key="1">
    <citation type="submission" date="2024-09" db="EMBL/GenBank/DDBJ databases">
        <authorList>
            <person name="Zhang Z.-H."/>
        </authorList>
    </citation>
    <scope>NUCLEOTIDE SEQUENCE [LARGE SCALE GENOMIC DNA]</scope>
    <source>
        <strain evidence="1 2">HHTR114</strain>
    </source>
</reference>
<evidence type="ECO:0000313" key="2">
    <source>
        <dbReference type="Proteomes" id="UP001596116"/>
    </source>
</evidence>
<evidence type="ECO:0000313" key="1">
    <source>
        <dbReference type="EMBL" id="MFC6036810.1"/>
    </source>
</evidence>
<accession>A0ABW1KZK4</accession>
<proteinExistence type="predicted"/>
<name>A0ABW1KZK4_9PROT</name>
<dbReference type="RefSeq" id="WP_379881943.1">
    <property type="nucleotide sequence ID" value="NZ_JBHPON010000002.1"/>
</dbReference>
<comment type="caution">
    <text evidence="1">The sequence shown here is derived from an EMBL/GenBank/DDBJ whole genome shotgun (WGS) entry which is preliminary data.</text>
</comment>
<organism evidence="1 2">
    <name type="scientific">Hyphococcus aureus</name>
    <dbReference type="NCBI Taxonomy" id="2666033"/>
    <lineage>
        <taxon>Bacteria</taxon>
        <taxon>Pseudomonadati</taxon>
        <taxon>Pseudomonadota</taxon>
        <taxon>Alphaproteobacteria</taxon>
        <taxon>Parvularculales</taxon>
        <taxon>Parvularculaceae</taxon>
        <taxon>Hyphococcus</taxon>
    </lineage>
</organism>